<evidence type="ECO:0000256" key="4">
    <source>
        <dbReference type="PROSITE-ProRule" id="PRU00473"/>
    </source>
</evidence>
<dbReference type="Pfam" id="PF07676">
    <property type="entry name" value="PD40"/>
    <property type="match status" value="3"/>
</dbReference>
<accession>A0A437KKL0</accession>
<evidence type="ECO:0000313" key="6">
    <source>
        <dbReference type="EMBL" id="RVT71105.1"/>
    </source>
</evidence>
<dbReference type="Gene3D" id="1.25.40.10">
    <property type="entry name" value="Tetratricopeptide repeat domain"/>
    <property type="match status" value="1"/>
</dbReference>
<comment type="subcellular location">
    <subcellularLocation>
        <location evidence="1">Cell outer membrane</location>
    </subcellularLocation>
</comment>
<keyword evidence="6" id="KW-0969">Cilium</keyword>
<dbReference type="SUPFAM" id="SSF82171">
    <property type="entry name" value="DPP6 N-terminal domain-like"/>
    <property type="match status" value="1"/>
</dbReference>
<dbReference type="PROSITE" id="PS51123">
    <property type="entry name" value="OMPA_2"/>
    <property type="match status" value="1"/>
</dbReference>
<evidence type="ECO:0000256" key="3">
    <source>
        <dbReference type="ARBA" id="ARBA00023237"/>
    </source>
</evidence>
<dbReference type="SUPFAM" id="SSF103088">
    <property type="entry name" value="OmpA-like"/>
    <property type="match status" value="1"/>
</dbReference>
<dbReference type="RefSeq" id="WP_128197827.1">
    <property type="nucleotide sequence ID" value="NZ_SACJ01000018.1"/>
</dbReference>
<dbReference type="InterPro" id="IPR006665">
    <property type="entry name" value="OmpA-like"/>
</dbReference>
<keyword evidence="6" id="KW-0966">Cell projection</keyword>
<dbReference type="InterPro" id="IPR050330">
    <property type="entry name" value="Bact_OuterMem_StrucFunc"/>
</dbReference>
<dbReference type="Gene3D" id="2.60.40.1120">
    <property type="entry name" value="Carboxypeptidase-like, regulatory domain"/>
    <property type="match status" value="1"/>
</dbReference>
<keyword evidence="2 4" id="KW-0472">Membrane</keyword>
<dbReference type="CDD" id="cd07185">
    <property type="entry name" value="OmpA_C-like"/>
    <property type="match status" value="1"/>
</dbReference>
<dbReference type="EMBL" id="SACJ01000018">
    <property type="protein sequence ID" value="RVT71105.1"/>
    <property type="molecule type" value="Genomic_DNA"/>
</dbReference>
<dbReference type="PRINTS" id="PR01021">
    <property type="entry name" value="OMPADOMAIN"/>
</dbReference>
<dbReference type="InterPro" id="IPR011042">
    <property type="entry name" value="6-blade_b-propeller_TolB-like"/>
</dbReference>
<sequence length="628" mass="70525">MKEKLLLLILFPLLVFSQQKEIKKAEEKFNDGHYIESIKIFENLIDKGVETASIFEKLGDANYLNANYAEANRWYSKRYALTPEMDSEHHYRYAQTLKSVGLQEESKKQMATFESKSPNEIRTKFNKNESKEKSMLTFSNVQMLPINSKFSDYGTAIKGDTIIFASARDFVLDNTTYARTNQSYTSLYQSIKTASGTYSSPKLFSKASFSIYHEATPVFTKDGKTMYYSQNQLADKSKSKLVNGLFKLYKSVLVDGKWKNKGIISLNQNDSVRMANPALSPDGKYLYFASDLKGSFGNSDLFKVAINADGSFGTIEHLSDKINTEGRETFPFITEDNTLVFASDGHAGLGGLDLFSIDLSDKNAVAINLGPTINSAFDDFALAMNTEMNQGYYTSNRPNGTGDDDLYSFDSAVIPITISGTIVEAVTNEIIPNTAIALLDKSNNVIAKTQSDSKGNFVLNNVKRDANYKIKVEQNNYVPVEKLVVIAKKDVNEIITIHKEVPKIQPETDLSNLFALNIIYFDTDKSFIREEAKTELDKVVAIMNQYPQIKVVIGSHTDSRESEAYNENLSQRRANATLKYLVSKGIDKTRLIAKGYGESQLVNQCKNGVRCSNEEHQKNRRSTFIVRK</sequence>
<dbReference type="Gene3D" id="2.120.10.30">
    <property type="entry name" value="TolB, C-terminal domain"/>
    <property type="match status" value="1"/>
</dbReference>
<evidence type="ECO:0000259" key="5">
    <source>
        <dbReference type="PROSITE" id="PS51123"/>
    </source>
</evidence>
<keyword evidence="6" id="KW-0282">Flagellum</keyword>
<protein>
    <submittedName>
        <fullName evidence="6">Flagellar motor protein MotB</fullName>
    </submittedName>
</protein>
<dbReference type="InterPro" id="IPR011990">
    <property type="entry name" value="TPR-like_helical_dom_sf"/>
</dbReference>
<organism evidence="6 7">
    <name type="scientific">Flavobacterium sufflavum</name>
    <dbReference type="NCBI Taxonomy" id="1921138"/>
    <lineage>
        <taxon>Bacteria</taxon>
        <taxon>Pseudomonadati</taxon>
        <taxon>Bacteroidota</taxon>
        <taxon>Flavobacteriia</taxon>
        <taxon>Flavobacteriales</taxon>
        <taxon>Flavobacteriaceae</taxon>
        <taxon>Flavobacterium</taxon>
    </lineage>
</organism>
<evidence type="ECO:0000256" key="1">
    <source>
        <dbReference type="ARBA" id="ARBA00004442"/>
    </source>
</evidence>
<dbReference type="SUPFAM" id="SSF48452">
    <property type="entry name" value="TPR-like"/>
    <property type="match status" value="1"/>
</dbReference>
<dbReference type="Pfam" id="PF13620">
    <property type="entry name" value="CarboxypepD_reg"/>
    <property type="match status" value="1"/>
</dbReference>
<keyword evidence="7" id="KW-1185">Reference proteome</keyword>
<feature type="domain" description="OmpA-like" evidence="5">
    <location>
        <begin position="508"/>
        <end position="628"/>
    </location>
</feature>
<reference evidence="6 7" key="1">
    <citation type="submission" date="2019-01" db="EMBL/GenBank/DDBJ databases">
        <authorList>
            <person name="Chen W.-M."/>
        </authorList>
    </citation>
    <scope>NUCLEOTIDE SEQUENCE [LARGE SCALE GENOMIC DNA]</scope>
    <source>
        <strain evidence="6 7">BBQ-12</strain>
    </source>
</reference>
<gene>
    <name evidence="6" type="ORF">EOD40_17710</name>
</gene>
<dbReference type="Pfam" id="PF00691">
    <property type="entry name" value="OmpA"/>
    <property type="match status" value="1"/>
</dbReference>
<keyword evidence="3" id="KW-0998">Cell outer membrane</keyword>
<dbReference type="OrthoDB" id="9782229at2"/>
<dbReference type="InterPro" id="IPR036737">
    <property type="entry name" value="OmpA-like_sf"/>
</dbReference>
<dbReference type="Proteomes" id="UP000285211">
    <property type="component" value="Unassembled WGS sequence"/>
</dbReference>
<dbReference type="InterPro" id="IPR011659">
    <property type="entry name" value="WD40"/>
</dbReference>
<dbReference type="PANTHER" id="PTHR30329">
    <property type="entry name" value="STATOR ELEMENT OF FLAGELLAR MOTOR COMPLEX"/>
    <property type="match status" value="1"/>
</dbReference>
<evidence type="ECO:0000313" key="7">
    <source>
        <dbReference type="Proteomes" id="UP000285211"/>
    </source>
</evidence>
<proteinExistence type="predicted"/>
<evidence type="ECO:0000256" key="2">
    <source>
        <dbReference type="ARBA" id="ARBA00023136"/>
    </source>
</evidence>
<dbReference type="AlphaFoldDB" id="A0A437KKL0"/>
<name>A0A437KKL0_9FLAO</name>
<dbReference type="Gene3D" id="3.30.1330.60">
    <property type="entry name" value="OmpA-like domain"/>
    <property type="match status" value="1"/>
</dbReference>
<dbReference type="GO" id="GO:0009279">
    <property type="term" value="C:cell outer membrane"/>
    <property type="evidence" value="ECO:0007669"/>
    <property type="project" value="UniProtKB-SubCell"/>
</dbReference>
<dbReference type="InterPro" id="IPR006664">
    <property type="entry name" value="OMP_bac"/>
</dbReference>
<dbReference type="SUPFAM" id="SSF49478">
    <property type="entry name" value="Cna protein B-type domain"/>
    <property type="match status" value="1"/>
</dbReference>
<dbReference type="PANTHER" id="PTHR30329:SF21">
    <property type="entry name" value="LIPOPROTEIN YIAD-RELATED"/>
    <property type="match status" value="1"/>
</dbReference>
<comment type="caution">
    <text evidence="6">The sequence shown here is derived from an EMBL/GenBank/DDBJ whole genome shotgun (WGS) entry which is preliminary data.</text>
</comment>